<evidence type="ECO:0000313" key="1">
    <source>
        <dbReference type="EMBL" id="KKQ71388.1"/>
    </source>
</evidence>
<dbReference type="STRING" id="1618490.US90_C0003G0031"/>
<accession>A0A0G0JV28</accession>
<dbReference type="EMBL" id="LBUT01000003">
    <property type="protein sequence ID" value="KKQ71388.1"/>
    <property type="molecule type" value="Genomic_DNA"/>
</dbReference>
<gene>
    <name evidence="1" type="ORF">US90_C0003G0031</name>
</gene>
<proteinExistence type="predicted"/>
<dbReference type="AlphaFoldDB" id="A0A0G0JV28"/>
<protein>
    <submittedName>
        <fullName evidence="1">Uncharacterized protein</fullName>
    </submittedName>
</protein>
<evidence type="ECO:0000313" key="2">
    <source>
        <dbReference type="Proteomes" id="UP000034406"/>
    </source>
</evidence>
<reference evidence="1 2" key="1">
    <citation type="journal article" date="2015" name="Nature">
        <title>rRNA introns, odd ribosomes, and small enigmatic genomes across a large radiation of phyla.</title>
        <authorList>
            <person name="Brown C.T."/>
            <person name="Hug L.A."/>
            <person name="Thomas B.C."/>
            <person name="Sharon I."/>
            <person name="Castelle C.J."/>
            <person name="Singh A."/>
            <person name="Wilkins M.J."/>
            <person name="Williams K.H."/>
            <person name="Banfield J.F."/>
        </authorList>
    </citation>
    <scope>NUCLEOTIDE SEQUENCE [LARGE SCALE GENOMIC DNA]</scope>
</reference>
<dbReference type="Proteomes" id="UP000034406">
    <property type="component" value="Unassembled WGS sequence"/>
</dbReference>
<sequence length="128" mass="15052">MIFFAARQNYHYSPLPTTPSHWWPMYRVGVDEIDFEKELKKIPADASITASSEVRTHLTHREFATNLPHGVGEVDYIAMVDHNHLVGDVEVKPFEGELIRKIQSGEEVRYKEIYHRGEYWLFKKVYSE</sequence>
<comment type="caution">
    <text evidence="1">The sequence shown here is derived from an EMBL/GenBank/DDBJ whole genome shotgun (WGS) entry which is preliminary data.</text>
</comment>
<name>A0A0G0JV28_9BACT</name>
<organism evidence="1 2">
    <name type="scientific">Candidatus Shapirobacteria bacterium GW2011_GWE2_38_30</name>
    <dbReference type="NCBI Taxonomy" id="1618490"/>
    <lineage>
        <taxon>Bacteria</taxon>
        <taxon>Candidatus Shapironibacteriota</taxon>
    </lineage>
</organism>